<evidence type="ECO:0000313" key="2">
    <source>
        <dbReference type="RefSeq" id="XP_027356709.1"/>
    </source>
</evidence>
<gene>
    <name evidence="2" type="primary">LOC113866022</name>
</gene>
<dbReference type="KEGG" id="aprc:113866022"/>
<dbReference type="Proteomes" id="UP000694853">
    <property type="component" value="Unplaced"/>
</dbReference>
<reference evidence="1" key="1">
    <citation type="journal article" date="2019" name="Toxins">
        <title>Detection of Abrin-Like and Prepropulchellin-Like Toxin Genes and Transcripts Using Whole Genome Sequencing and Full-Length Transcript Sequencing of Abrus precatorius.</title>
        <authorList>
            <person name="Hovde B.T."/>
            <person name="Daligault H.E."/>
            <person name="Hanschen E.R."/>
            <person name="Kunde Y.A."/>
            <person name="Johnson M.B."/>
            <person name="Starkenburg S.R."/>
            <person name="Johnson S.L."/>
        </authorList>
    </citation>
    <scope>NUCLEOTIDE SEQUENCE [LARGE SCALE GENOMIC DNA]</scope>
</reference>
<dbReference type="PANTHER" id="PTHR33070">
    <property type="entry name" value="OS06G0725500 PROTEIN"/>
    <property type="match status" value="1"/>
</dbReference>
<dbReference type="GO" id="GO:0048364">
    <property type="term" value="P:root development"/>
    <property type="evidence" value="ECO:0007669"/>
    <property type="project" value="InterPro"/>
</dbReference>
<reference evidence="2" key="2">
    <citation type="submission" date="2025-08" db="UniProtKB">
        <authorList>
            <consortium name="RefSeq"/>
        </authorList>
    </citation>
    <scope>IDENTIFICATION</scope>
    <source>
        <tissue evidence="2">Young leaves</tissue>
    </source>
</reference>
<keyword evidence="1" id="KW-1185">Reference proteome</keyword>
<sequence>MKKAIQKALDNFKGINNELMVSSSNKDNEILSILGILKEAKAVTMRSLESLLLFVSQSKKSRWSIISKLMQPARVTCDSQESDTNEFVKVDAALQSLISHKPSSVENFHIHLENLEICIEDLEVGVEHLSRKLIRTRVSLLNILSH</sequence>
<dbReference type="OrthoDB" id="1433913at2759"/>
<dbReference type="GO" id="GO:0048367">
    <property type="term" value="P:shoot system development"/>
    <property type="evidence" value="ECO:0007669"/>
    <property type="project" value="InterPro"/>
</dbReference>
<dbReference type="InterPro" id="IPR004320">
    <property type="entry name" value="BPS1_pln"/>
</dbReference>
<dbReference type="RefSeq" id="XP_027356709.1">
    <property type="nucleotide sequence ID" value="XM_027500908.1"/>
</dbReference>
<proteinExistence type="predicted"/>
<dbReference type="AlphaFoldDB" id="A0A8B8LPB4"/>
<dbReference type="Pfam" id="PF03087">
    <property type="entry name" value="BPS1"/>
    <property type="match status" value="1"/>
</dbReference>
<protein>
    <submittedName>
        <fullName evidence="2">Uncharacterized protein LOC113866022</fullName>
    </submittedName>
</protein>
<dbReference type="GeneID" id="113866022"/>
<accession>A0A8B8LPB4</accession>
<evidence type="ECO:0000313" key="1">
    <source>
        <dbReference type="Proteomes" id="UP000694853"/>
    </source>
</evidence>
<organism evidence="1 2">
    <name type="scientific">Abrus precatorius</name>
    <name type="common">Indian licorice</name>
    <name type="synonym">Glycine abrus</name>
    <dbReference type="NCBI Taxonomy" id="3816"/>
    <lineage>
        <taxon>Eukaryota</taxon>
        <taxon>Viridiplantae</taxon>
        <taxon>Streptophyta</taxon>
        <taxon>Embryophyta</taxon>
        <taxon>Tracheophyta</taxon>
        <taxon>Spermatophyta</taxon>
        <taxon>Magnoliopsida</taxon>
        <taxon>eudicotyledons</taxon>
        <taxon>Gunneridae</taxon>
        <taxon>Pentapetalae</taxon>
        <taxon>rosids</taxon>
        <taxon>fabids</taxon>
        <taxon>Fabales</taxon>
        <taxon>Fabaceae</taxon>
        <taxon>Papilionoideae</taxon>
        <taxon>50 kb inversion clade</taxon>
        <taxon>NPAAA clade</taxon>
        <taxon>indigoferoid/millettioid clade</taxon>
        <taxon>Abreae</taxon>
        <taxon>Abrus</taxon>
    </lineage>
</organism>
<name>A0A8B8LPB4_ABRPR</name>
<dbReference type="PANTHER" id="PTHR33070:SF129">
    <property type="entry name" value="DUF241 DOMAIN PROTEIN"/>
    <property type="match status" value="1"/>
</dbReference>